<proteinExistence type="predicted"/>
<dbReference type="AlphaFoldDB" id="A0A1G2LQ51"/>
<name>A0A1G2LQ51_9BACT</name>
<reference evidence="1 2" key="1">
    <citation type="journal article" date="2016" name="Nat. Commun.">
        <title>Thousands of microbial genomes shed light on interconnected biogeochemical processes in an aquifer system.</title>
        <authorList>
            <person name="Anantharaman K."/>
            <person name="Brown C.T."/>
            <person name="Hug L.A."/>
            <person name="Sharon I."/>
            <person name="Castelle C.J."/>
            <person name="Probst A.J."/>
            <person name="Thomas B.C."/>
            <person name="Singh A."/>
            <person name="Wilkins M.J."/>
            <person name="Karaoz U."/>
            <person name="Brodie E.L."/>
            <person name="Williams K.H."/>
            <person name="Hubbard S.S."/>
            <person name="Banfield J.F."/>
        </authorList>
    </citation>
    <scope>NUCLEOTIDE SEQUENCE [LARGE SCALE GENOMIC DNA]</scope>
</reference>
<sequence>MSDDGIVKNVVRTISCLTRDNIDLGAEAFKIWKENPGMNPVECVFQVKNRKKEKVSGIKRNHKKSSK</sequence>
<evidence type="ECO:0000313" key="1">
    <source>
        <dbReference type="EMBL" id="OHA13760.1"/>
    </source>
</evidence>
<protein>
    <submittedName>
        <fullName evidence="1">Uncharacterized protein</fullName>
    </submittedName>
</protein>
<organism evidence="1 2">
    <name type="scientific">Candidatus Tagabacteria bacterium RIFCSPLOWO2_01_FULL_39_11</name>
    <dbReference type="NCBI Taxonomy" id="1802295"/>
    <lineage>
        <taxon>Bacteria</taxon>
        <taxon>Candidatus Tagaibacteriota</taxon>
    </lineage>
</organism>
<dbReference type="Proteomes" id="UP000178302">
    <property type="component" value="Unassembled WGS sequence"/>
</dbReference>
<gene>
    <name evidence="1" type="ORF">A2909_01935</name>
</gene>
<dbReference type="EMBL" id="MHQZ01000024">
    <property type="protein sequence ID" value="OHA13760.1"/>
    <property type="molecule type" value="Genomic_DNA"/>
</dbReference>
<accession>A0A1G2LQ51</accession>
<comment type="caution">
    <text evidence="1">The sequence shown here is derived from an EMBL/GenBank/DDBJ whole genome shotgun (WGS) entry which is preliminary data.</text>
</comment>
<evidence type="ECO:0000313" key="2">
    <source>
        <dbReference type="Proteomes" id="UP000178302"/>
    </source>
</evidence>